<organism evidence="4 5">
    <name type="scientific">Halomarina oriensis</name>
    <dbReference type="NCBI Taxonomy" id="671145"/>
    <lineage>
        <taxon>Archaea</taxon>
        <taxon>Methanobacteriati</taxon>
        <taxon>Methanobacteriota</taxon>
        <taxon>Stenosarchaea group</taxon>
        <taxon>Halobacteria</taxon>
        <taxon>Halobacteriales</taxon>
        <taxon>Natronomonadaceae</taxon>
        <taxon>Halomarina</taxon>
    </lineage>
</organism>
<dbReference type="Proteomes" id="UP000451471">
    <property type="component" value="Unassembled WGS sequence"/>
</dbReference>
<dbReference type="PANTHER" id="PTHR43046:SF16">
    <property type="entry name" value="ADP-RIBOSE PYROPHOSPHATASE YJHB-RELATED"/>
    <property type="match status" value="1"/>
</dbReference>
<comment type="caution">
    <text evidence="4">The sequence shown here is derived from an EMBL/GenBank/DDBJ whole genome shotgun (WGS) entry which is preliminary data.</text>
</comment>
<reference evidence="4 5" key="1">
    <citation type="submission" date="2019-12" db="EMBL/GenBank/DDBJ databases">
        <title>Halocatena pleomorpha gen. nov. sp. nov., an extremely halophilic archaeon of family Halobacteriaceae isolated from saltpan soil.</title>
        <authorList>
            <person name="Pal Y."/>
            <person name="Verma A."/>
            <person name="Krishnamurthi S."/>
            <person name="Kumar P."/>
        </authorList>
    </citation>
    <scope>NUCLEOTIDE SEQUENCE [LARGE SCALE GENOMIC DNA]</scope>
    <source>
        <strain evidence="4 5">JCM 16495</strain>
    </source>
</reference>
<dbReference type="OrthoDB" id="346422at2157"/>
<dbReference type="InterPro" id="IPR020476">
    <property type="entry name" value="Nudix_hydrolase"/>
</dbReference>
<proteinExistence type="predicted"/>
<dbReference type="CDD" id="cd02883">
    <property type="entry name" value="NUDIX_Hydrolase"/>
    <property type="match status" value="1"/>
</dbReference>
<dbReference type="Gene3D" id="3.90.79.10">
    <property type="entry name" value="Nucleoside Triphosphate Pyrophosphohydrolase"/>
    <property type="match status" value="1"/>
</dbReference>
<dbReference type="PROSITE" id="PS00893">
    <property type="entry name" value="NUDIX_BOX"/>
    <property type="match status" value="1"/>
</dbReference>
<evidence type="ECO:0000256" key="1">
    <source>
        <dbReference type="ARBA" id="ARBA00001946"/>
    </source>
</evidence>
<comment type="cofactor">
    <cofactor evidence="1">
        <name>Mg(2+)</name>
        <dbReference type="ChEBI" id="CHEBI:18420"/>
    </cofactor>
</comment>
<accession>A0A6B0GH53</accession>
<name>A0A6B0GH53_9EURY</name>
<dbReference type="InterPro" id="IPR000086">
    <property type="entry name" value="NUDIX_hydrolase_dom"/>
</dbReference>
<dbReference type="InterPro" id="IPR015797">
    <property type="entry name" value="NUDIX_hydrolase-like_dom_sf"/>
</dbReference>
<keyword evidence="2" id="KW-0378">Hydrolase</keyword>
<dbReference type="RefSeq" id="WP_158203632.1">
    <property type="nucleotide sequence ID" value="NZ_WSZK01000012.1"/>
</dbReference>
<sequence>MTVGDLWFLAEAADQRAERAYHAFTDRYDEFLTFERTDHVSHGRFRTLARRSRDCGTPYGVHTVVHREDGELLLVRHDGVDLWVLPGGCVEADETHREAARRELAEEAGVEVSTDGLAMVTRLTIRSGSHEMSGVLPVFAARAESHDPEISDPDCEISAARWFDRLPEDTRDREDLLTWRTEAF</sequence>
<evidence type="ECO:0000259" key="3">
    <source>
        <dbReference type="PROSITE" id="PS51462"/>
    </source>
</evidence>
<dbReference type="SUPFAM" id="SSF55811">
    <property type="entry name" value="Nudix"/>
    <property type="match status" value="1"/>
</dbReference>
<gene>
    <name evidence="4" type="ORF">GQS65_05275</name>
</gene>
<feature type="domain" description="Nudix hydrolase" evidence="3">
    <location>
        <begin position="56"/>
        <end position="184"/>
    </location>
</feature>
<dbReference type="InterPro" id="IPR020084">
    <property type="entry name" value="NUDIX_hydrolase_CS"/>
</dbReference>
<dbReference type="EMBL" id="WSZK01000012">
    <property type="protein sequence ID" value="MWG33910.1"/>
    <property type="molecule type" value="Genomic_DNA"/>
</dbReference>
<keyword evidence="5" id="KW-1185">Reference proteome</keyword>
<evidence type="ECO:0000256" key="2">
    <source>
        <dbReference type="ARBA" id="ARBA00022801"/>
    </source>
</evidence>
<evidence type="ECO:0000313" key="5">
    <source>
        <dbReference type="Proteomes" id="UP000451471"/>
    </source>
</evidence>
<dbReference type="PRINTS" id="PR00502">
    <property type="entry name" value="NUDIXFAMILY"/>
</dbReference>
<dbReference type="Pfam" id="PF00293">
    <property type="entry name" value="NUDIX"/>
    <property type="match status" value="1"/>
</dbReference>
<dbReference type="PANTHER" id="PTHR43046">
    <property type="entry name" value="GDP-MANNOSE MANNOSYL HYDROLASE"/>
    <property type="match status" value="1"/>
</dbReference>
<dbReference type="GO" id="GO:0016787">
    <property type="term" value="F:hydrolase activity"/>
    <property type="evidence" value="ECO:0007669"/>
    <property type="project" value="UniProtKB-KW"/>
</dbReference>
<protein>
    <submittedName>
        <fullName evidence="4">NUDIX domain-containing protein</fullName>
    </submittedName>
</protein>
<evidence type="ECO:0000313" key="4">
    <source>
        <dbReference type="EMBL" id="MWG33910.1"/>
    </source>
</evidence>
<dbReference type="AlphaFoldDB" id="A0A6B0GH53"/>
<dbReference type="PROSITE" id="PS51462">
    <property type="entry name" value="NUDIX"/>
    <property type="match status" value="1"/>
</dbReference>